<dbReference type="PANTHER" id="PTHR10314">
    <property type="entry name" value="CYSTATHIONINE BETA-SYNTHASE"/>
    <property type="match status" value="1"/>
</dbReference>
<evidence type="ECO:0000256" key="8">
    <source>
        <dbReference type="ARBA" id="ARBA00023239"/>
    </source>
</evidence>
<keyword evidence="8 13" id="KW-0456">Lyase</keyword>
<dbReference type="SUPFAM" id="SSF54631">
    <property type="entry name" value="CBS-domain pair"/>
    <property type="match status" value="1"/>
</dbReference>
<comment type="catalytic activity">
    <reaction evidence="11 13">
        <text>L-homocysteine + L-serine = L,L-cystathionine + H2O</text>
        <dbReference type="Rhea" id="RHEA:10112"/>
        <dbReference type="ChEBI" id="CHEBI:15377"/>
        <dbReference type="ChEBI" id="CHEBI:33384"/>
        <dbReference type="ChEBI" id="CHEBI:58161"/>
        <dbReference type="ChEBI" id="CHEBI:58199"/>
        <dbReference type="EC" id="4.2.1.22"/>
    </reaction>
</comment>
<dbReference type="FunFam" id="3.40.50.1100:FF:000118">
    <property type="entry name" value="Related to CYS4-cystathionine beta-synthase"/>
    <property type="match status" value="1"/>
</dbReference>
<evidence type="ECO:0000256" key="13">
    <source>
        <dbReference type="RuleBase" id="RU361204"/>
    </source>
</evidence>
<gene>
    <name evidence="15" type="ORF">ONB1V03_LOCUS13712</name>
</gene>
<comment type="function">
    <text evidence="10">Hydro-lyase catalyzing the first step of the transsulfuration pathway, where the hydroxyl group of L-serine is displaced by L-homocysteine in a beta-replacement reaction to form L-cystathionine, the precursor of L-cysteine. This catabolic route allows the elimination of L-methionine and the toxic metabolite L-homocysteine. Also involved in the production of hydrogen sulfide, a gasotransmitter with signaling and cytoprotective effects on neurons.</text>
</comment>
<keyword evidence="7 13" id="KW-0198">Cysteine biosynthesis</keyword>
<dbReference type="InterPro" id="IPR005857">
    <property type="entry name" value="Cysta_beta_synth"/>
</dbReference>
<dbReference type="GO" id="GO:0019343">
    <property type="term" value="P:cysteine biosynthetic process via cystathionine"/>
    <property type="evidence" value="ECO:0007669"/>
    <property type="project" value="UniProtKB-UniRule"/>
</dbReference>
<evidence type="ECO:0000256" key="11">
    <source>
        <dbReference type="ARBA" id="ARBA00047490"/>
    </source>
</evidence>
<dbReference type="GO" id="GO:0005737">
    <property type="term" value="C:cytoplasm"/>
    <property type="evidence" value="ECO:0007669"/>
    <property type="project" value="InterPro"/>
</dbReference>
<dbReference type="Proteomes" id="UP000728032">
    <property type="component" value="Unassembled WGS sequence"/>
</dbReference>
<name>A0A7R9MC98_9ACAR</name>
<dbReference type="EMBL" id="OC927156">
    <property type="protein sequence ID" value="CAD7657079.1"/>
    <property type="molecule type" value="Genomic_DNA"/>
</dbReference>
<evidence type="ECO:0000256" key="4">
    <source>
        <dbReference type="ARBA" id="ARBA00012041"/>
    </source>
</evidence>
<comment type="cofactor">
    <cofactor evidence="1 13">
        <name>pyridoxal 5'-phosphate</name>
        <dbReference type="ChEBI" id="CHEBI:597326"/>
    </cofactor>
</comment>
<dbReference type="EC" id="4.2.1.22" evidence="4 13"/>
<evidence type="ECO:0000256" key="12">
    <source>
        <dbReference type="PROSITE-ProRule" id="PRU00703"/>
    </source>
</evidence>
<dbReference type="FunFam" id="3.40.50.1100:FF:000003">
    <property type="entry name" value="Cystathionine beta-synthase"/>
    <property type="match status" value="1"/>
</dbReference>
<evidence type="ECO:0000259" key="14">
    <source>
        <dbReference type="PROSITE" id="PS51371"/>
    </source>
</evidence>
<evidence type="ECO:0000256" key="1">
    <source>
        <dbReference type="ARBA" id="ARBA00001933"/>
    </source>
</evidence>
<comment type="pathway">
    <text evidence="2">Amino-acid biosynthesis; L-cysteine biosynthesis; L-cysteine from L-homocysteine and L-serine: step 1/2.</text>
</comment>
<comment type="similarity">
    <text evidence="3 13">Belongs to the cysteine synthase/cystathionine beta-synthase family.</text>
</comment>
<dbReference type="Pfam" id="PF00571">
    <property type="entry name" value="CBS"/>
    <property type="match status" value="1"/>
</dbReference>
<dbReference type="AlphaFoldDB" id="A0A7R9MC98"/>
<dbReference type="GO" id="GO:0004122">
    <property type="term" value="F:cystathionine beta-synthase activity"/>
    <property type="evidence" value="ECO:0007669"/>
    <property type="project" value="UniProtKB-UniRule"/>
</dbReference>
<reference evidence="15" key="1">
    <citation type="submission" date="2020-11" db="EMBL/GenBank/DDBJ databases">
        <authorList>
            <person name="Tran Van P."/>
        </authorList>
    </citation>
    <scope>NUCLEOTIDE SEQUENCE</scope>
</reference>
<dbReference type="InterPro" id="IPR036052">
    <property type="entry name" value="TrpB-like_PALP_sf"/>
</dbReference>
<evidence type="ECO:0000256" key="10">
    <source>
        <dbReference type="ARBA" id="ARBA00045425"/>
    </source>
</evidence>
<dbReference type="PROSITE" id="PS51371">
    <property type="entry name" value="CBS"/>
    <property type="match status" value="1"/>
</dbReference>
<organism evidence="15">
    <name type="scientific">Oppiella nova</name>
    <dbReference type="NCBI Taxonomy" id="334625"/>
    <lineage>
        <taxon>Eukaryota</taxon>
        <taxon>Metazoa</taxon>
        <taxon>Ecdysozoa</taxon>
        <taxon>Arthropoda</taxon>
        <taxon>Chelicerata</taxon>
        <taxon>Arachnida</taxon>
        <taxon>Acari</taxon>
        <taxon>Acariformes</taxon>
        <taxon>Sarcoptiformes</taxon>
        <taxon>Oribatida</taxon>
        <taxon>Brachypylina</taxon>
        <taxon>Oppioidea</taxon>
        <taxon>Oppiidae</taxon>
        <taxon>Oppiella</taxon>
    </lineage>
</organism>
<dbReference type="EMBL" id="CAJPVJ010012331">
    <property type="protein sequence ID" value="CAG2174265.1"/>
    <property type="molecule type" value="Genomic_DNA"/>
</dbReference>
<dbReference type="InterPro" id="IPR046342">
    <property type="entry name" value="CBS_dom_sf"/>
</dbReference>
<evidence type="ECO:0000256" key="7">
    <source>
        <dbReference type="ARBA" id="ARBA00023192"/>
    </source>
</evidence>
<dbReference type="SUPFAM" id="SSF53686">
    <property type="entry name" value="Tryptophan synthase beta subunit-like PLP-dependent enzymes"/>
    <property type="match status" value="1"/>
</dbReference>
<protein>
    <recommendedName>
        <fullName evidence="9 13">Cystathionine beta-synthase</fullName>
        <ecNumber evidence="4 13">4.2.1.22</ecNumber>
    </recommendedName>
</protein>
<dbReference type="SMART" id="SM00116">
    <property type="entry name" value="CBS"/>
    <property type="match status" value="2"/>
</dbReference>
<dbReference type="GO" id="GO:0006535">
    <property type="term" value="P:cysteine biosynthetic process from serine"/>
    <property type="evidence" value="ECO:0007669"/>
    <property type="project" value="UniProtKB-UniRule"/>
</dbReference>
<feature type="domain" description="CBS" evidence="14">
    <location>
        <begin position="381"/>
        <end position="440"/>
    </location>
</feature>
<evidence type="ECO:0000256" key="6">
    <source>
        <dbReference type="ARBA" id="ARBA00023122"/>
    </source>
</evidence>
<proteinExistence type="inferred from homology"/>
<dbReference type="Pfam" id="PF00291">
    <property type="entry name" value="PALP"/>
    <property type="match status" value="1"/>
</dbReference>
<dbReference type="InterPro" id="IPR001926">
    <property type="entry name" value="TrpB-like_PALP"/>
</dbReference>
<dbReference type="PROSITE" id="PS00901">
    <property type="entry name" value="CYS_SYNTHASE"/>
    <property type="match status" value="1"/>
</dbReference>
<dbReference type="Gene3D" id="3.40.50.1100">
    <property type="match status" value="2"/>
</dbReference>
<dbReference type="GO" id="GO:0030170">
    <property type="term" value="F:pyridoxal phosphate binding"/>
    <property type="evidence" value="ECO:0007669"/>
    <property type="project" value="UniProtKB-ARBA"/>
</dbReference>
<dbReference type="InterPro" id="IPR001216">
    <property type="entry name" value="P-phosphate_BS"/>
</dbReference>
<keyword evidence="5 13" id="KW-0663">Pyridoxal phosphate</keyword>
<evidence type="ECO:0000256" key="3">
    <source>
        <dbReference type="ARBA" id="ARBA00007103"/>
    </source>
</evidence>
<dbReference type="NCBIfam" id="TIGR01137">
    <property type="entry name" value="cysta_beta"/>
    <property type="match status" value="1"/>
</dbReference>
<dbReference type="CDD" id="cd01561">
    <property type="entry name" value="CBS_like"/>
    <property type="match status" value="1"/>
</dbReference>
<keyword evidence="16" id="KW-1185">Reference proteome</keyword>
<dbReference type="OrthoDB" id="728at2759"/>
<keyword evidence="6 12" id="KW-0129">CBS domain</keyword>
<dbReference type="InterPro" id="IPR000644">
    <property type="entry name" value="CBS_dom"/>
</dbReference>
<dbReference type="UniPathway" id="UPA00136">
    <property type="reaction ID" value="UER00201"/>
</dbReference>
<keyword evidence="13" id="KW-0028">Amino-acid biosynthesis</keyword>
<evidence type="ECO:0000256" key="2">
    <source>
        <dbReference type="ARBA" id="ARBA00005003"/>
    </source>
</evidence>
<evidence type="ECO:0000313" key="15">
    <source>
        <dbReference type="EMBL" id="CAD7657079.1"/>
    </source>
</evidence>
<dbReference type="Gene3D" id="3.10.580.10">
    <property type="entry name" value="CBS-domain"/>
    <property type="match status" value="1"/>
</dbReference>
<evidence type="ECO:0000256" key="9">
    <source>
        <dbReference type="ARBA" id="ARBA00026192"/>
    </source>
</evidence>
<evidence type="ECO:0000256" key="5">
    <source>
        <dbReference type="ARBA" id="ARBA00022898"/>
    </source>
</evidence>
<evidence type="ECO:0000313" key="16">
    <source>
        <dbReference type="Proteomes" id="UP000728032"/>
    </source>
</evidence>
<sequence length="503" mass="55159">MSKPFVAHTYKSECLWSMDRASVPQDPHHYDSPKPKPKILTNILDQIGDTPLVRLNRIPKEYGVKCEVLAKCEYLNAGGSVKDRIAVKMVCAAERDGLLREGVTIIEPTSGNTGIGLALVAAVKGYKCVAVLPDKMSDEKAYVLRALGARVVRTPTSASVDSPDGHIQVAHELCRQTKNAVILDQYGNANNPLAHYETTAQEIIQQCDHKVDVVVACAGTGGTISGIGRKLKEVLPDCKVVGVDPYGSILAQPNAINKSDITSYEVEGIGSDFVPTVLDRSVVDEWYKSEDKSSLEMARQLTAKEGLLCGGSSGAAVVAAMKAAKELREDQRCVVVLPDGVRNYMTKFMDDNWMAERHFATNAQEEEDRKPWFWNESIESLVKDMDVVSVGPNSTCFDAISIMRSHGYNQLPVLSDDGLPLGMITVAHIMAKMSGHTVTMKSPIREMFLKDYPKVERNGKLGSISRILKTSAYVVVLDVSVKSQRIVAIITLIDILNYLTLFR</sequence>
<dbReference type="InterPro" id="IPR050214">
    <property type="entry name" value="Cys_Synth/Cystath_Beta-Synth"/>
</dbReference>
<accession>A0A7R9MC98</accession>